<evidence type="ECO:0000256" key="1">
    <source>
        <dbReference type="SAM" id="MobiDB-lite"/>
    </source>
</evidence>
<protein>
    <submittedName>
        <fullName evidence="2">Uncharacterized protein</fullName>
    </submittedName>
</protein>
<dbReference type="EMBL" id="AP024417">
    <property type="protein sequence ID" value="BCR85389.1"/>
    <property type="molecule type" value="Genomic_DNA"/>
</dbReference>
<accession>A0A7R7VKB2</accession>
<keyword evidence="3" id="KW-1185">Reference proteome</keyword>
<feature type="compositionally biased region" description="Polar residues" evidence="1">
    <location>
        <begin position="30"/>
        <end position="45"/>
    </location>
</feature>
<dbReference type="KEGG" id="ache:ACHE_20847S"/>
<feature type="region of interest" description="Disordered" evidence="1">
    <location>
        <begin position="28"/>
        <end position="56"/>
    </location>
</feature>
<dbReference type="GeneID" id="66979748"/>
<proteinExistence type="predicted"/>
<reference evidence="2" key="2">
    <citation type="submission" date="2021-02" db="EMBL/GenBank/DDBJ databases">
        <title>Aspergillus chevalieri M1 genome sequence.</title>
        <authorList>
            <person name="Kadooka C."/>
            <person name="Mori K."/>
            <person name="Futagami T."/>
        </authorList>
    </citation>
    <scope>NUCLEOTIDE SEQUENCE</scope>
    <source>
        <strain evidence="2">M1</strain>
    </source>
</reference>
<name>A0A7R7VKB2_ASPCH</name>
<sequence>MERLGNKRLEAEITRIWDNIKASEAREVSALSTDSQAQQESTSSKGVPGRSEHDMAVTKKTISRRLGSKNAAKLWPYVTSFSMVREMRTVANTGISFEKVIQTLNRVVLDRLVKPHPGYLLTTALSKVDFVAASKDTEREEVTAEEAQQQGYVFEVMSFFYTATCCKHDHEK</sequence>
<gene>
    <name evidence="2" type="ORF">ACHE_20847S</name>
</gene>
<reference evidence="2" key="1">
    <citation type="submission" date="2021-01" db="EMBL/GenBank/DDBJ databases">
        <authorList>
            <consortium name="Aspergillus chevalieri M1 genome sequencing consortium"/>
            <person name="Kazuki M."/>
            <person name="Futagami T."/>
        </authorList>
    </citation>
    <scope>NUCLEOTIDE SEQUENCE</scope>
    <source>
        <strain evidence="2">M1</strain>
    </source>
</reference>
<dbReference type="Proteomes" id="UP000637239">
    <property type="component" value="Chromosome 2"/>
</dbReference>
<dbReference type="AlphaFoldDB" id="A0A7R7VKB2"/>
<evidence type="ECO:0000313" key="2">
    <source>
        <dbReference type="EMBL" id="BCR85389.1"/>
    </source>
</evidence>
<evidence type="ECO:0000313" key="3">
    <source>
        <dbReference type="Proteomes" id="UP000637239"/>
    </source>
</evidence>
<dbReference type="RefSeq" id="XP_043133911.1">
    <property type="nucleotide sequence ID" value="XM_043285195.1"/>
</dbReference>
<organism evidence="2 3">
    <name type="scientific">Aspergillus chevalieri</name>
    <name type="common">Eurotium chevalieri</name>
    <dbReference type="NCBI Taxonomy" id="182096"/>
    <lineage>
        <taxon>Eukaryota</taxon>
        <taxon>Fungi</taxon>
        <taxon>Dikarya</taxon>
        <taxon>Ascomycota</taxon>
        <taxon>Pezizomycotina</taxon>
        <taxon>Eurotiomycetes</taxon>
        <taxon>Eurotiomycetidae</taxon>
        <taxon>Eurotiales</taxon>
        <taxon>Aspergillaceae</taxon>
        <taxon>Aspergillus</taxon>
        <taxon>Aspergillus subgen. Aspergillus</taxon>
    </lineage>
</organism>